<name>A0A0A9TGU1_ARUDO</name>
<reference evidence="1" key="1">
    <citation type="submission" date="2014-09" db="EMBL/GenBank/DDBJ databases">
        <authorList>
            <person name="Magalhaes I.L.F."/>
            <person name="Oliveira U."/>
            <person name="Santos F.R."/>
            <person name="Vidigal T.H.D.A."/>
            <person name="Brescovit A.D."/>
            <person name="Santos A.J."/>
        </authorList>
    </citation>
    <scope>NUCLEOTIDE SEQUENCE</scope>
    <source>
        <tissue evidence="1">Shoot tissue taken approximately 20 cm above the soil surface</tissue>
    </source>
</reference>
<proteinExistence type="predicted"/>
<evidence type="ECO:0000313" key="1">
    <source>
        <dbReference type="EMBL" id="JAD32545.1"/>
    </source>
</evidence>
<accession>A0A0A9TGU1</accession>
<dbReference type="AlphaFoldDB" id="A0A0A9TGU1"/>
<protein>
    <submittedName>
        <fullName evidence="1">Uncharacterized protein</fullName>
    </submittedName>
</protein>
<organism evidence="1">
    <name type="scientific">Arundo donax</name>
    <name type="common">Giant reed</name>
    <name type="synonym">Donax arundinaceus</name>
    <dbReference type="NCBI Taxonomy" id="35708"/>
    <lineage>
        <taxon>Eukaryota</taxon>
        <taxon>Viridiplantae</taxon>
        <taxon>Streptophyta</taxon>
        <taxon>Embryophyta</taxon>
        <taxon>Tracheophyta</taxon>
        <taxon>Spermatophyta</taxon>
        <taxon>Magnoliopsida</taxon>
        <taxon>Liliopsida</taxon>
        <taxon>Poales</taxon>
        <taxon>Poaceae</taxon>
        <taxon>PACMAD clade</taxon>
        <taxon>Arundinoideae</taxon>
        <taxon>Arundineae</taxon>
        <taxon>Arundo</taxon>
    </lineage>
</organism>
<sequence length="28" mass="3448">MAPRRYMIMESETALKRLKMAFMIVLWM</sequence>
<reference evidence="1" key="2">
    <citation type="journal article" date="2015" name="Data Brief">
        <title>Shoot transcriptome of the giant reed, Arundo donax.</title>
        <authorList>
            <person name="Barrero R.A."/>
            <person name="Guerrero F.D."/>
            <person name="Moolhuijzen P."/>
            <person name="Goolsby J.A."/>
            <person name="Tidwell J."/>
            <person name="Bellgard S.E."/>
            <person name="Bellgard M.I."/>
        </authorList>
    </citation>
    <scope>NUCLEOTIDE SEQUENCE</scope>
    <source>
        <tissue evidence="1">Shoot tissue taken approximately 20 cm above the soil surface</tissue>
    </source>
</reference>
<dbReference type="EMBL" id="GBRH01265350">
    <property type="protein sequence ID" value="JAD32545.1"/>
    <property type="molecule type" value="Transcribed_RNA"/>
</dbReference>